<feature type="signal peptide" evidence="1">
    <location>
        <begin position="1"/>
        <end position="30"/>
    </location>
</feature>
<organism evidence="2 3">
    <name type="scientific">Thermobifida fusca TM51</name>
    <dbReference type="NCBI Taxonomy" id="1169414"/>
    <lineage>
        <taxon>Bacteria</taxon>
        <taxon>Bacillati</taxon>
        <taxon>Actinomycetota</taxon>
        <taxon>Actinomycetes</taxon>
        <taxon>Streptosporangiales</taxon>
        <taxon>Nocardiopsidaceae</taxon>
        <taxon>Thermobifida</taxon>
    </lineage>
</organism>
<dbReference type="PROSITE" id="PS51257">
    <property type="entry name" value="PROKAR_LIPOPROTEIN"/>
    <property type="match status" value="1"/>
</dbReference>
<feature type="chain" id="PRO_5040415682" description="Lipoprotein" evidence="1">
    <location>
        <begin position="31"/>
        <end position="258"/>
    </location>
</feature>
<accession>A0A9P2T8J5</accession>
<protein>
    <recommendedName>
        <fullName evidence="4">Lipoprotein</fullName>
    </recommendedName>
</protein>
<comment type="caution">
    <text evidence="2">The sequence shown here is derived from an EMBL/GenBank/DDBJ whole genome shotgun (WGS) entry which is preliminary data.</text>
</comment>
<proteinExistence type="predicted"/>
<gene>
    <name evidence="2" type="ORF">TM51_11728</name>
</gene>
<keyword evidence="1" id="KW-0732">Signal</keyword>
<sequence length="258" mass="27685">MFSLQRRTAVAAAAVLLISGTGCVSSSAPAAAPSSEPLSAEAQLVQELGCTSCSPDVHTVSGLTYQDTPVRALIAAAELEPHPVTGATHTTRIFLLDEDDELVASNLNEPPTGFVPLPPADFDDSWAIAEDGTFLLLTKYRGVAGLQQISWMRPDLPESVTQFSLTGPLTAGQRDVETADLDGDGSVEIVGYLGDDNPDWAERYVKFFHRFDPDSGAYYPWRCAESTDGGVTYPEPVPMHEAPCYEFSSGELPWEAEG</sequence>
<name>A0A9P2T8J5_THEFU</name>
<dbReference type="AlphaFoldDB" id="A0A9P2T8J5"/>
<dbReference type="EMBL" id="AOSG01000065">
    <property type="protein sequence ID" value="EOR70629.1"/>
    <property type="molecule type" value="Genomic_DNA"/>
</dbReference>
<evidence type="ECO:0008006" key="4">
    <source>
        <dbReference type="Google" id="ProtNLM"/>
    </source>
</evidence>
<evidence type="ECO:0000256" key="1">
    <source>
        <dbReference type="SAM" id="SignalP"/>
    </source>
</evidence>
<dbReference type="RefSeq" id="WP_016189062.1">
    <property type="nucleotide sequence ID" value="NZ_AOSG01000065.1"/>
</dbReference>
<evidence type="ECO:0000313" key="3">
    <source>
        <dbReference type="Proteomes" id="UP000014184"/>
    </source>
</evidence>
<keyword evidence="3" id="KW-1185">Reference proteome</keyword>
<reference evidence="2 3" key="1">
    <citation type="journal article" date="2013" name="Genome Announc.">
        <title>Draft Genome Sequence of the Lignocellulose Decomposer Thermobifida fusca Strain TM51.</title>
        <authorList>
            <person name="Toth A."/>
            <person name="Barna T."/>
            <person name="Nagy I."/>
            <person name="Horvath B."/>
            <person name="Nagy I."/>
            <person name="Tancsics A."/>
            <person name="Kriszt B."/>
            <person name="Baka E."/>
            <person name="Fekete C."/>
            <person name="Kukolya J."/>
        </authorList>
    </citation>
    <scope>NUCLEOTIDE SEQUENCE [LARGE SCALE GENOMIC DNA]</scope>
    <source>
        <strain evidence="2 3">TM51</strain>
    </source>
</reference>
<evidence type="ECO:0000313" key="2">
    <source>
        <dbReference type="EMBL" id="EOR70629.1"/>
    </source>
</evidence>
<dbReference type="Proteomes" id="UP000014184">
    <property type="component" value="Unassembled WGS sequence"/>
</dbReference>